<gene>
    <name evidence="8" type="ORF">TeGR_g10285</name>
</gene>
<dbReference type="SUPFAM" id="SSF51905">
    <property type="entry name" value="FAD/NAD(P)-binding domain"/>
    <property type="match status" value="1"/>
</dbReference>
<accession>A0ABQ6MRB2</accession>
<dbReference type="PANTHER" id="PTHR10961">
    <property type="entry name" value="PEROXISOMAL SARCOSINE OXIDASE"/>
    <property type="match status" value="1"/>
</dbReference>
<feature type="domain" description="FAD dependent oxidoreductase" evidence="7">
    <location>
        <begin position="105"/>
        <end position="359"/>
    </location>
</feature>
<feature type="region of interest" description="Disordered" evidence="6">
    <location>
        <begin position="367"/>
        <end position="401"/>
    </location>
</feature>
<comment type="caution">
    <text evidence="8">The sequence shown here is derived from an EMBL/GenBank/DDBJ whole genome shotgun (WGS) entry which is preliminary data.</text>
</comment>
<proteinExistence type="inferred from homology"/>
<dbReference type="Gene3D" id="3.50.50.60">
    <property type="entry name" value="FAD/NAD(P)-binding domain"/>
    <property type="match status" value="1"/>
</dbReference>
<evidence type="ECO:0000256" key="2">
    <source>
        <dbReference type="ARBA" id="ARBA00010989"/>
    </source>
</evidence>
<dbReference type="InterPro" id="IPR045170">
    <property type="entry name" value="MTOX"/>
</dbReference>
<protein>
    <recommendedName>
        <fullName evidence="7">FAD dependent oxidoreductase domain-containing protein</fullName>
    </recommendedName>
</protein>
<reference evidence="8 9" key="1">
    <citation type="journal article" date="2023" name="Commun. Biol.">
        <title>Genome analysis of Parmales, the sister group of diatoms, reveals the evolutionary specialization of diatoms from phago-mixotrophs to photoautotrophs.</title>
        <authorList>
            <person name="Ban H."/>
            <person name="Sato S."/>
            <person name="Yoshikawa S."/>
            <person name="Yamada K."/>
            <person name="Nakamura Y."/>
            <person name="Ichinomiya M."/>
            <person name="Sato N."/>
            <person name="Blanc-Mathieu R."/>
            <person name="Endo H."/>
            <person name="Kuwata A."/>
            <person name="Ogata H."/>
        </authorList>
    </citation>
    <scope>NUCLEOTIDE SEQUENCE [LARGE SCALE GENOMIC DNA]</scope>
</reference>
<evidence type="ECO:0000256" key="6">
    <source>
        <dbReference type="SAM" id="MobiDB-lite"/>
    </source>
</evidence>
<feature type="compositionally biased region" description="Basic residues" evidence="6">
    <location>
        <begin position="367"/>
        <end position="379"/>
    </location>
</feature>
<dbReference type="Pfam" id="PF01266">
    <property type="entry name" value="DAO"/>
    <property type="match status" value="1"/>
</dbReference>
<sequence>MPSVLLITPPPTNTHHAHADESRLYRVTSPSEYSTSLSAASIARYDSIGPFHTPCAFTGISNCSVSSPSPWCSQQQSITKPSPLPPSFPARLPRVPDAQPLQFVESGTAGFLHPQKMVALQQKLFLQMGRENARIHFSVVTGLDRCEDGSVVVTSADGRRHQAKVVLLACGAFTNTIPISPALGLPSPVLENIALKTQSVVYFRISPEDASKLPSCTIIYAGPTKGMGDSEIAEDSFYYVPPVNRDDGTVWAKMGHGKELEQTLSPSTSAEVIDRWYEHGDAANDARCLEVIESQFRQFFPNVYILEATLNRNGVTMDTDDGRVACRMLGEDGAVAVCAGCNGGGAKLSDEVGRLCAEMVLEALGKKKRAPSRKPKPKSWWHTEDPYYDDTESPQIGCGVG</sequence>
<name>A0ABQ6MRB2_9STRA</name>
<evidence type="ECO:0000256" key="1">
    <source>
        <dbReference type="ARBA" id="ARBA00001974"/>
    </source>
</evidence>
<comment type="cofactor">
    <cofactor evidence="1">
        <name>FAD</name>
        <dbReference type="ChEBI" id="CHEBI:57692"/>
    </cofactor>
</comment>
<organism evidence="8 9">
    <name type="scientific">Tetraparma gracilis</name>
    <dbReference type="NCBI Taxonomy" id="2962635"/>
    <lineage>
        <taxon>Eukaryota</taxon>
        <taxon>Sar</taxon>
        <taxon>Stramenopiles</taxon>
        <taxon>Ochrophyta</taxon>
        <taxon>Bolidophyceae</taxon>
        <taxon>Parmales</taxon>
        <taxon>Triparmaceae</taxon>
        <taxon>Tetraparma</taxon>
    </lineage>
</organism>
<keyword evidence="9" id="KW-1185">Reference proteome</keyword>
<dbReference type="Proteomes" id="UP001165060">
    <property type="component" value="Unassembled WGS sequence"/>
</dbReference>
<evidence type="ECO:0000256" key="3">
    <source>
        <dbReference type="ARBA" id="ARBA00022630"/>
    </source>
</evidence>
<evidence type="ECO:0000259" key="7">
    <source>
        <dbReference type="Pfam" id="PF01266"/>
    </source>
</evidence>
<keyword evidence="4" id="KW-0274">FAD</keyword>
<keyword evidence="3" id="KW-0285">Flavoprotein</keyword>
<dbReference type="InterPro" id="IPR006076">
    <property type="entry name" value="FAD-dep_OxRdtase"/>
</dbReference>
<evidence type="ECO:0000256" key="4">
    <source>
        <dbReference type="ARBA" id="ARBA00022827"/>
    </source>
</evidence>
<keyword evidence="5" id="KW-0560">Oxidoreductase</keyword>
<evidence type="ECO:0000313" key="9">
    <source>
        <dbReference type="Proteomes" id="UP001165060"/>
    </source>
</evidence>
<dbReference type="EMBL" id="BRYB01003151">
    <property type="protein sequence ID" value="GMI31498.1"/>
    <property type="molecule type" value="Genomic_DNA"/>
</dbReference>
<comment type="similarity">
    <text evidence="2">Belongs to the MSOX/MTOX family.</text>
</comment>
<evidence type="ECO:0000256" key="5">
    <source>
        <dbReference type="ARBA" id="ARBA00023002"/>
    </source>
</evidence>
<dbReference type="InterPro" id="IPR036188">
    <property type="entry name" value="FAD/NAD-bd_sf"/>
</dbReference>
<evidence type="ECO:0000313" key="8">
    <source>
        <dbReference type="EMBL" id="GMI31498.1"/>
    </source>
</evidence>
<dbReference type="Gene3D" id="3.30.9.10">
    <property type="entry name" value="D-Amino Acid Oxidase, subunit A, domain 2"/>
    <property type="match status" value="1"/>
</dbReference>